<comment type="similarity">
    <text evidence="2 14">Belongs to the peptidase M50B family.</text>
</comment>
<evidence type="ECO:0000256" key="3">
    <source>
        <dbReference type="ARBA" id="ARBA00022475"/>
    </source>
</evidence>
<keyword evidence="13 14" id="KW-0472">Membrane</keyword>
<feature type="binding site" evidence="16">
    <location>
        <position position="72"/>
    </location>
    <ligand>
        <name>Zn(2+)</name>
        <dbReference type="ChEBI" id="CHEBI:29105"/>
        <note>catalytic</note>
    </ligand>
</feature>
<evidence type="ECO:0000256" key="12">
    <source>
        <dbReference type="ARBA" id="ARBA00023122"/>
    </source>
</evidence>
<dbReference type="InterPro" id="IPR046342">
    <property type="entry name" value="CBS_dom_sf"/>
</dbReference>
<keyword evidence="7" id="KW-0677">Repeat</keyword>
<feature type="domain" description="CBS" evidence="18">
    <location>
        <begin position="251"/>
        <end position="308"/>
    </location>
</feature>
<dbReference type="GO" id="GO:0046872">
    <property type="term" value="F:metal ion binding"/>
    <property type="evidence" value="ECO:0007669"/>
    <property type="project" value="UniProtKB-UniRule"/>
</dbReference>
<feature type="transmembrane region" description="Helical" evidence="14">
    <location>
        <begin position="183"/>
        <end position="208"/>
    </location>
</feature>
<feature type="transmembrane region" description="Helical" evidence="14">
    <location>
        <begin position="12"/>
        <end position="33"/>
    </location>
</feature>
<keyword evidence="11 14" id="KW-0482">Metalloprotease</keyword>
<evidence type="ECO:0000256" key="6">
    <source>
        <dbReference type="ARBA" id="ARBA00022723"/>
    </source>
</evidence>
<feature type="active site" evidence="15">
    <location>
        <position position="69"/>
    </location>
</feature>
<dbReference type="GO" id="GO:0008237">
    <property type="term" value="F:metallopeptidase activity"/>
    <property type="evidence" value="ECO:0007669"/>
    <property type="project" value="UniProtKB-UniRule"/>
</dbReference>
<name>A0A5J4KSP3_9CHLR</name>
<evidence type="ECO:0000256" key="5">
    <source>
        <dbReference type="ARBA" id="ARBA00022692"/>
    </source>
</evidence>
<keyword evidence="20" id="KW-1185">Reference proteome</keyword>
<evidence type="ECO:0000256" key="9">
    <source>
        <dbReference type="ARBA" id="ARBA00022833"/>
    </source>
</evidence>
<keyword evidence="3 14" id="KW-1003">Cell membrane</keyword>
<evidence type="ECO:0000256" key="14">
    <source>
        <dbReference type="PIRNR" id="PIRNR006404"/>
    </source>
</evidence>
<dbReference type="PROSITE" id="PS51371">
    <property type="entry name" value="CBS"/>
    <property type="match status" value="2"/>
</dbReference>
<feature type="binding site" evidence="16">
    <location>
        <position position="165"/>
    </location>
    <ligand>
        <name>Zn(2+)</name>
        <dbReference type="ChEBI" id="CHEBI:29105"/>
        <note>catalytic</note>
    </ligand>
</feature>
<keyword evidence="5 14" id="KW-0812">Transmembrane</keyword>
<dbReference type="InterPro" id="IPR016483">
    <property type="entry name" value="UCP006404_Pept_M50_CBS"/>
</dbReference>
<evidence type="ECO:0000256" key="10">
    <source>
        <dbReference type="ARBA" id="ARBA00022989"/>
    </source>
</evidence>
<comment type="subcellular location">
    <subcellularLocation>
        <location evidence="1 14">Cell membrane</location>
        <topology evidence="1 14">Multi-pass membrane protein</topology>
    </subcellularLocation>
</comment>
<sequence length="375" mass="41198">MLPGSLRIGKILGIDIAVHVSWLIIAVLLTWSLKTGWFSVNYHGWSEMTYWSISILATLLLFVSVFLHELAHALVARSRGLHVKSITLFLFGGVSNIEQEPRTPGIEFQMAVVGPLASIALGGLCGLLALAIRDKTSPVSAVLGYLALTNSLLGVFNLIPGFPLDGGRVLHAFIWRLRGSLTVATRVATQVGRFIAYLFIFIGLWAFFRGYFLDGLWIGFIGWFLLSGAVAANTQNMLETMFKGVHVSDVMNRSPATVPANISLQKLVDEFLLPHGWRSAFVVQVDQLAGLIALNEIRHVARDQWSQTPVGMVMVPLARLHVVTAEQNLNDVLPLMVGQDLNQLPVVEDGHLTGSVSRENIMRFVEIKRSLSLAP</sequence>
<evidence type="ECO:0000256" key="11">
    <source>
        <dbReference type="ARBA" id="ARBA00023049"/>
    </source>
</evidence>
<dbReference type="GO" id="GO:0006508">
    <property type="term" value="P:proteolysis"/>
    <property type="evidence" value="ECO:0007669"/>
    <property type="project" value="UniProtKB-KW"/>
</dbReference>
<feature type="transmembrane region" description="Helical" evidence="14">
    <location>
        <begin position="48"/>
        <end position="68"/>
    </location>
</feature>
<dbReference type="PANTHER" id="PTHR39188">
    <property type="entry name" value="MEMBRANE-ASSOCIATED ZINC METALLOPROTEASE M50B"/>
    <property type="match status" value="1"/>
</dbReference>
<evidence type="ECO:0000256" key="15">
    <source>
        <dbReference type="PIRSR" id="PIRSR006404-1"/>
    </source>
</evidence>
<evidence type="ECO:0000256" key="2">
    <source>
        <dbReference type="ARBA" id="ARBA00007931"/>
    </source>
</evidence>
<feature type="transmembrane region" description="Helical" evidence="14">
    <location>
        <begin position="142"/>
        <end position="163"/>
    </location>
</feature>
<feature type="transmembrane region" description="Helical" evidence="14">
    <location>
        <begin position="109"/>
        <end position="130"/>
    </location>
</feature>
<dbReference type="Proteomes" id="UP000326912">
    <property type="component" value="Unassembled WGS sequence"/>
</dbReference>
<gene>
    <name evidence="19" type="ORF">KDW_48550</name>
</gene>
<dbReference type="PANTHER" id="PTHR39188:SF3">
    <property type="entry name" value="STAGE IV SPORULATION PROTEIN FB"/>
    <property type="match status" value="1"/>
</dbReference>
<keyword evidence="6 14" id="KW-0479">Metal-binding</keyword>
<keyword evidence="4 14" id="KW-0645">Protease</keyword>
<feature type="transmembrane region" description="Helical" evidence="14">
    <location>
        <begin position="215"/>
        <end position="232"/>
    </location>
</feature>
<comment type="caution">
    <text evidence="19">The sequence shown here is derived from an EMBL/GenBank/DDBJ whole genome shotgun (WGS) entry which is preliminary data.</text>
</comment>
<keyword evidence="10 14" id="KW-1133">Transmembrane helix</keyword>
<keyword evidence="12 17" id="KW-0129">CBS domain</keyword>
<dbReference type="SUPFAM" id="SSF54631">
    <property type="entry name" value="CBS-domain pair"/>
    <property type="match status" value="1"/>
</dbReference>
<evidence type="ECO:0000313" key="19">
    <source>
        <dbReference type="EMBL" id="GER90693.1"/>
    </source>
</evidence>
<dbReference type="Pfam" id="PF02163">
    <property type="entry name" value="Peptidase_M50"/>
    <property type="match status" value="2"/>
</dbReference>
<dbReference type="InterPro" id="IPR008915">
    <property type="entry name" value="Peptidase_M50"/>
</dbReference>
<evidence type="ECO:0000256" key="13">
    <source>
        <dbReference type="ARBA" id="ARBA00023136"/>
    </source>
</evidence>
<evidence type="ECO:0000256" key="16">
    <source>
        <dbReference type="PIRSR" id="PIRSR006404-2"/>
    </source>
</evidence>
<dbReference type="InterPro" id="IPR000644">
    <property type="entry name" value="CBS_dom"/>
</dbReference>
<evidence type="ECO:0000256" key="17">
    <source>
        <dbReference type="PROSITE-ProRule" id="PRU00703"/>
    </source>
</evidence>
<feature type="binding site" evidence="16">
    <location>
        <position position="68"/>
    </location>
    <ligand>
        <name>Zn(2+)</name>
        <dbReference type="ChEBI" id="CHEBI:29105"/>
        <note>catalytic</note>
    </ligand>
</feature>
<reference evidence="19 20" key="1">
    <citation type="submission" date="2019-10" db="EMBL/GenBank/DDBJ databases">
        <title>Dictyobacter vulcani sp. nov., within the class Ktedonobacteria, isolated from soil of volcanic Mt. Zao.</title>
        <authorList>
            <person name="Zheng Y."/>
            <person name="Wang C.M."/>
            <person name="Sakai Y."/>
            <person name="Abe K."/>
            <person name="Yokota A."/>
            <person name="Yabe S."/>
        </authorList>
    </citation>
    <scope>NUCLEOTIDE SEQUENCE [LARGE SCALE GENOMIC DNA]</scope>
    <source>
        <strain evidence="19 20">W12</strain>
    </source>
</reference>
<dbReference type="CDD" id="cd06164">
    <property type="entry name" value="S2P-M50_SpoIVFB_CBS"/>
    <property type="match status" value="1"/>
</dbReference>
<organism evidence="19 20">
    <name type="scientific">Dictyobacter vulcani</name>
    <dbReference type="NCBI Taxonomy" id="2607529"/>
    <lineage>
        <taxon>Bacteria</taxon>
        <taxon>Bacillati</taxon>
        <taxon>Chloroflexota</taxon>
        <taxon>Ktedonobacteria</taxon>
        <taxon>Ktedonobacterales</taxon>
        <taxon>Dictyobacteraceae</taxon>
        <taxon>Dictyobacter</taxon>
    </lineage>
</organism>
<dbReference type="EMBL" id="BKZW01000002">
    <property type="protein sequence ID" value="GER90693.1"/>
    <property type="molecule type" value="Genomic_DNA"/>
</dbReference>
<evidence type="ECO:0000256" key="1">
    <source>
        <dbReference type="ARBA" id="ARBA00004651"/>
    </source>
</evidence>
<accession>A0A5J4KSP3</accession>
<protein>
    <recommendedName>
        <fullName evidence="14">Zinc metalloprotease</fullName>
    </recommendedName>
</protein>
<evidence type="ECO:0000256" key="4">
    <source>
        <dbReference type="ARBA" id="ARBA00022670"/>
    </source>
</evidence>
<comment type="cofactor">
    <cofactor evidence="14 16">
        <name>Zn(2+)</name>
        <dbReference type="ChEBI" id="CHEBI:29105"/>
    </cofactor>
    <text evidence="14 16">Binds 1 zinc ion per subunit.</text>
</comment>
<evidence type="ECO:0000313" key="20">
    <source>
        <dbReference type="Proteomes" id="UP000326912"/>
    </source>
</evidence>
<dbReference type="SMART" id="SM00116">
    <property type="entry name" value="CBS"/>
    <property type="match status" value="2"/>
</dbReference>
<dbReference type="GO" id="GO:0005886">
    <property type="term" value="C:plasma membrane"/>
    <property type="evidence" value="ECO:0007669"/>
    <property type="project" value="UniProtKB-SubCell"/>
</dbReference>
<feature type="transmembrane region" description="Helical" evidence="14">
    <location>
        <begin position="80"/>
        <end position="97"/>
    </location>
</feature>
<keyword evidence="9 14" id="KW-0862">Zinc</keyword>
<evidence type="ECO:0000256" key="8">
    <source>
        <dbReference type="ARBA" id="ARBA00022801"/>
    </source>
</evidence>
<dbReference type="Pfam" id="PF00571">
    <property type="entry name" value="CBS"/>
    <property type="match status" value="2"/>
</dbReference>
<evidence type="ECO:0000256" key="7">
    <source>
        <dbReference type="ARBA" id="ARBA00022737"/>
    </source>
</evidence>
<dbReference type="Gene3D" id="3.10.580.10">
    <property type="entry name" value="CBS-domain"/>
    <property type="match status" value="1"/>
</dbReference>
<keyword evidence="8 14" id="KW-0378">Hydrolase</keyword>
<evidence type="ECO:0000259" key="18">
    <source>
        <dbReference type="PROSITE" id="PS51371"/>
    </source>
</evidence>
<dbReference type="RefSeq" id="WP_151758397.1">
    <property type="nucleotide sequence ID" value="NZ_BKZW01000002.1"/>
</dbReference>
<dbReference type="PIRSF" id="PIRSF006404">
    <property type="entry name" value="UCP006404_Pept_M50_CBS"/>
    <property type="match status" value="1"/>
</dbReference>
<dbReference type="AlphaFoldDB" id="A0A5J4KSP3"/>
<proteinExistence type="inferred from homology"/>
<feature type="domain" description="CBS" evidence="18">
    <location>
        <begin position="314"/>
        <end position="373"/>
    </location>
</feature>